<dbReference type="AlphaFoldDB" id="A0A7R6PMU7"/>
<dbReference type="HAMAP" id="MF_00394">
    <property type="entry name" value="NAD_Glyc3P_dehydrog"/>
    <property type="match status" value="1"/>
</dbReference>
<keyword evidence="6 13" id="KW-0443">Lipid metabolism</keyword>
<evidence type="ECO:0000256" key="17">
    <source>
        <dbReference type="RuleBase" id="RU000437"/>
    </source>
</evidence>
<feature type="binding site" evidence="13">
    <location>
        <position position="279"/>
    </location>
    <ligand>
        <name>NADPH</name>
        <dbReference type="ChEBI" id="CHEBI:57783"/>
    </ligand>
</feature>
<feature type="binding site" evidence="16">
    <location>
        <position position="140"/>
    </location>
    <ligand>
        <name>NAD(+)</name>
        <dbReference type="ChEBI" id="CHEBI:57540"/>
    </ligand>
</feature>
<evidence type="ECO:0000256" key="15">
    <source>
        <dbReference type="PIRSR" id="PIRSR000114-2"/>
    </source>
</evidence>
<evidence type="ECO:0000256" key="12">
    <source>
        <dbReference type="ARBA" id="ARBA00080511"/>
    </source>
</evidence>
<evidence type="ECO:0000256" key="8">
    <source>
        <dbReference type="ARBA" id="ARBA00023264"/>
    </source>
</evidence>
<comment type="catalytic activity">
    <reaction evidence="13">
        <text>sn-glycerol 3-phosphate + NAD(+) = dihydroxyacetone phosphate + NADH + H(+)</text>
        <dbReference type="Rhea" id="RHEA:11092"/>
        <dbReference type="ChEBI" id="CHEBI:15378"/>
        <dbReference type="ChEBI" id="CHEBI:57540"/>
        <dbReference type="ChEBI" id="CHEBI:57597"/>
        <dbReference type="ChEBI" id="CHEBI:57642"/>
        <dbReference type="ChEBI" id="CHEBI:57945"/>
        <dbReference type="EC" id="1.1.1.94"/>
    </reaction>
</comment>
<dbReference type="GO" id="GO:0046167">
    <property type="term" value="P:glycerol-3-phosphate biosynthetic process"/>
    <property type="evidence" value="ECO:0007669"/>
    <property type="project" value="UniProtKB-UniRule"/>
</dbReference>
<keyword evidence="4 13" id="KW-0560">Oxidoreductase</keyword>
<feature type="binding site" evidence="13">
    <location>
        <position position="256"/>
    </location>
    <ligand>
        <name>sn-glycerol 3-phosphate</name>
        <dbReference type="ChEBI" id="CHEBI:57597"/>
    </ligand>
</feature>
<dbReference type="FunFam" id="1.10.1040.10:FF:000001">
    <property type="entry name" value="Glycerol-3-phosphate dehydrogenase [NAD(P)+]"/>
    <property type="match status" value="1"/>
</dbReference>
<feature type="binding site" evidence="15">
    <location>
        <position position="105"/>
    </location>
    <ligand>
        <name>substrate</name>
    </ligand>
</feature>
<feature type="binding site" evidence="13">
    <location>
        <position position="48"/>
    </location>
    <ligand>
        <name>NADPH</name>
        <dbReference type="ChEBI" id="CHEBI:57783"/>
    </ligand>
</feature>
<comment type="function">
    <text evidence="13">Catalyzes the reduction of the glycolytic intermediate dihydroxyacetone phosphate (DHAP) to sn-glycerol 3-phosphate (G3P), the key precursor for phospholipid synthesis.</text>
</comment>
<dbReference type="InterPro" id="IPR036291">
    <property type="entry name" value="NAD(P)-bd_dom_sf"/>
</dbReference>
<dbReference type="EMBL" id="AP017470">
    <property type="protein sequence ID" value="BBB32001.1"/>
    <property type="molecule type" value="Genomic_DNA"/>
</dbReference>
<dbReference type="PANTHER" id="PTHR11728:SF1">
    <property type="entry name" value="GLYCEROL-3-PHOSPHATE DEHYDROGENASE [NAD(+)] 2, CHLOROPLASTIC"/>
    <property type="match status" value="1"/>
</dbReference>
<keyword evidence="2 13" id="KW-0444">Lipid biosynthesis</keyword>
<keyword evidence="5 13" id="KW-0520">NAD</keyword>
<evidence type="ECO:0000256" key="14">
    <source>
        <dbReference type="PIRSR" id="PIRSR000114-1"/>
    </source>
</evidence>
<keyword evidence="13" id="KW-0963">Cytoplasm</keyword>
<feature type="binding site" evidence="13">
    <location>
        <position position="191"/>
    </location>
    <ligand>
        <name>sn-glycerol 3-phosphate</name>
        <dbReference type="ChEBI" id="CHEBI:57597"/>
    </ligand>
</feature>
<dbReference type="InterPro" id="IPR006109">
    <property type="entry name" value="G3P_DH_NAD-dep_C"/>
</dbReference>
<feature type="binding site" evidence="16">
    <location>
        <begin position="7"/>
        <end position="12"/>
    </location>
    <ligand>
        <name>NAD(+)</name>
        <dbReference type="ChEBI" id="CHEBI:57540"/>
    </ligand>
</feature>
<dbReference type="GO" id="GO:0047952">
    <property type="term" value="F:glycerol-3-phosphate dehydrogenase [NAD(P)+] activity"/>
    <property type="evidence" value="ECO:0007669"/>
    <property type="project" value="UniProtKB-UniRule"/>
</dbReference>
<feature type="binding site" evidence="13">
    <location>
        <position position="255"/>
    </location>
    <ligand>
        <name>sn-glycerol 3-phosphate</name>
        <dbReference type="ChEBI" id="CHEBI:57597"/>
    </ligand>
</feature>
<dbReference type="GO" id="GO:0051287">
    <property type="term" value="F:NAD binding"/>
    <property type="evidence" value="ECO:0007669"/>
    <property type="project" value="InterPro"/>
</dbReference>
<feature type="binding site" evidence="15">
    <location>
        <begin position="255"/>
        <end position="256"/>
    </location>
    <ligand>
        <name>substrate</name>
    </ligand>
</feature>
<dbReference type="GO" id="GO:0046168">
    <property type="term" value="P:glycerol-3-phosphate catabolic process"/>
    <property type="evidence" value="ECO:0007669"/>
    <property type="project" value="InterPro"/>
</dbReference>
<feature type="binding site" evidence="13">
    <location>
        <position position="244"/>
    </location>
    <ligand>
        <name>sn-glycerol 3-phosphate</name>
        <dbReference type="ChEBI" id="CHEBI:57597"/>
    </ligand>
</feature>
<feature type="binding site" evidence="16">
    <location>
        <position position="255"/>
    </location>
    <ligand>
        <name>NAD(+)</name>
        <dbReference type="ChEBI" id="CHEBI:57540"/>
    </ligand>
</feature>
<dbReference type="PRINTS" id="PR00077">
    <property type="entry name" value="GPDHDRGNASE"/>
</dbReference>
<dbReference type="Gene3D" id="1.10.1040.10">
    <property type="entry name" value="N-(1-d-carboxylethyl)-l-norvaline Dehydrogenase, domain 2"/>
    <property type="match status" value="1"/>
</dbReference>
<evidence type="ECO:0000259" key="19">
    <source>
        <dbReference type="Pfam" id="PF07479"/>
    </source>
</evidence>
<dbReference type="PANTHER" id="PTHR11728">
    <property type="entry name" value="GLYCEROL-3-PHOSPHATE DEHYDROGENASE"/>
    <property type="match status" value="1"/>
</dbReference>
<feature type="binding site" evidence="13">
    <location>
        <position position="32"/>
    </location>
    <ligand>
        <name>NADPH</name>
        <dbReference type="ChEBI" id="CHEBI:57783"/>
    </ligand>
</feature>
<evidence type="ECO:0000313" key="20">
    <source>
        <dbReference type="EMBL" id="BBB32001.1"/>
    </source>
</evidence>
<sequence length="335" mass="36878">MKIAVIGAGSWGTALALYLADIGHRVRLWVYKEEGAEDIINKRENVIYLPGFPFPENLTPSFDFEFCLDEAEVVLTVVPTQVYRHVIPQFLPFVKKDMIFLSASKGIENNTLKRVTEILHEFLDPVGVEHIGVISGPSFAKEVAKKYPTAVTVAFPDEETAKEVQHAFASEYFRLYRTTDVAGIEVCGALKNVIALASGMVDGLGYGANTRAALITRGLVEITRIGLVLGGEPETFPGLAGMGDLVLTCTSTLSRNFSVGRELGKGKTIEEIMSHMRMVAEGVKTAISVKQLVEKTGVEMPISEKVYEIIYDKKDPKLGVKELMTRSLKSEKEIF</sequence>
<dbReference type="Gene3D" id="3.40.50.720">
    <property type="entry name" value="NAD(P)-binding Rossmann-like Domain"/>
    <property type="match status" value="1"/>
</dbReference>
<dbReference type="PROSITE" id="PS00957">
    <property type="entry name" value="NAD_G3PDH"/>
    <property type="match status" value="1"/>
</dbReference>
<dbReference type="UniPathway" id="UPA00940"/>
<evidence type="ECO:0000256" key="1">
    <source>
        <dbReference type="ARBA" id="ARBA00011009"/>
    </source>
</evidence>
<evidence type="ECO:0000256" key="6">
    <source>
        <dbReference type="ARBA" id="ARBA00023098"/>
    </source>
</evidence>
<evidence type="ECO:0000256" key="3">
    <source>
        <dbReference type="ARBA" id="ARBA00022857"/>
    </source>
</evidence>
<gene>
    <name evidence="13 20" type="primary">gpsA</name>
    <name evidence="20" type="ORF">TTHT_0391</name>
</gene>
<reference evidence="20 21" key="1">
    <citation type="journal article" date="2012" name="Extremophiles">
        <title>Thermotomaculum hydrothermale gen. nov., sp. nov., a novel heterotrophic thermophile within the phylum Acidobacteria from a deep-sea hydrothermal vent chimney in the Southern Okinawa Trough.</title>
        <authorList>
            <person name="Izumi H."/>
            <person name="Nunoura T."/>
            <person name="Miyazaki M."/>
            <person name="Mino S."/>
            <person name="Toki T."/>
            <person name="Takai K."/>
            <person name="Sako Y."/>
            <person name="Sawabe T."/>
            <person name="Nakagawa S."/>
        </authorList>
    </citation>
    <scope>NUCLEOTIDE SEQUENCE [LARGE SCALE GENOMIC DNA]</scope>
    <source>
        <strain evidence="20 21">AC55</strain>
    </source>
</reference>
<keyword evidence="8 13" id="KW-1208">Phospholipid metabolism</keyword>
<comment type="subcellular location">
    <subcellularLocation>
        <location evidence="13">Cytoplasm</location>
    </subcellularLocation>
</comment>
<feature type="binding site" evidence="13">
    <location>
        <position position="138"/>
    </location>
    <ligand>
        <name>sn-glycerol 3-phosphate</name>
        <dbReference type="ChEBI" id="CHEBI:57597"/>
    </ligand>
</feature>
<evidence type="ECO:0000256" key="4">
    <source>
        <dbReference type="ARBA" id="ARBA00023002"/>
    </source>
</evidence>
<evidence type="ECO:0000256" key="9">
    <source>
        <dbReference type="ARBA" id="ARBA00052716"/>
    </source>
</evidence>
<feature type="domain" description="Glycerol-3-phosphate dehydrogenase NAD-dependent C-terminal" evidence="19">
    <location>
        <begin position="180"/>
        <end position="317"/>
    </location>
</feature>
<keyword evidence="21" id="KW-1185">Reference proteome</keyword>
<feature type="binding site" evidence="13">
    <location>
        <position position="140"/>
    </location>
    <ligand>
        <name>NADPH</name>
        <dbReference type="ChEBI" id="CHEBI:57783"/>
    </ligand>
</feature>
<dbReference type="SUPFAM" id="SSF48179">
    <property type="entry name" value="6-phosphogluconate dehydrogenase C-terminal domain-like"/>
    <property type="match status" value="1"/>
</dbReference>
<feature type="binding site" evidence="13">
    <location>
        <position position="105"/>
    </location>
    <ligand>
        <name>NADPH</name>
        <dbReference type="ChEBI" id="CHEBI:57783"/>
    </ligand>
</feature>
<dbReference type="NCBIfam" id="NF000942">
    <property type="entry name" value="PRK00094.1-4"/>
    <property type="match status" value="1"/>
</dbReference>
<comment type="similarity">
    <text evidence="1 13 17">Belongs to the NAD-dependent glycerol-3-phosphate dehydrogenase family.</text>
</comment>
<evidence type="ECO:0000313" key="21">
    <source>
        <dbReference type="Proteomes" id="UP000595564"/>
    </source>
</evidence>
<keyword evidence="7 13" id="KW-0594">Phospholipid biosynthesis</keyword>
<dbReference type="RefSeq" id="WP_201328335.1">
    <property type="nucleotide sequence ID" value="NZ_AP017470.1"/>
</dbReference>
<dbReference type="NCBIfam" id="NF000940">
    <property type="entry name" value="PRK00094.1-2"/>
    <property type="match status" value="1"/>
</dbReference>
<dbReference type="KEGG" id="thyd:TTHT_0391"/>
<dbReference type="EC" id="1.1.1.94" evidence="10 13"/>
<dbReference type="GO" id="GO:0006650">
    <property type="term" value="P:glycerophospholipid metabolic process"/>
    <property type="evidence" value="ECO:0007669"/>
    <property type="project" value="UniProtKB-UniRule"/>
</dbReference>
<dbReference type="FunFam" id="3.40.50.720:FF:000019">
    <property type="entry name" value="Glycerol-3-phosphate dehydrogenase [NAD(P)+]"/>
    <property type="match status" value="1"/>
</dbReference>
<evidence type="ECO:0000256" key="7">
    <source>
        <dbReference type="ARBA" id="ARBA00023209"/>
    </source>
</evidence>
<evidence type="ECO:0000256" key="5">
    <source>
        <dbReference type="ARBA" id="ARBA00023027"/>
    </source>
</evidence>
<feature type="binding site" evidence="13">
    <location>
        <position position="255"/>
    </location>
    <ligand>
        <name>NADPH</name>
        <dbReference type="ChEBI" id="CHEBI:57783"/>
    </ligand>
</feature>
<feature type="domain" description="Glycerol-3-phosphate dehydrogenase NAD-dependent N-terminal" evidence="18">
    <location>
        <begin position="2"/>
        <end position="160"/>
    </location>
</feature>
<dbReference type="Proteomes" id="UP000595564">
    <property type="component" value="Chromosome"/>
</dbReference>
<evidence type="ECO:0000256" key="10">
    <source>
        <dbReference type="ARBA" id="ARBA00066687"/>
    </source>
</evidence>
<feature type="active site" description="Proton acceptor" evidence="13 14">
    <location>
        <position position="191"/>
    </location>
</feature>
<protein>
    <recommendedName>
        <fullName evidence="11 13">Glycerol-3-phosphate dehydrogenase [NAD(P)+]</fullName>
        <ecNumber evidence="10 13">1.1.1.94</ecNumber>
    </recommendedName>
    <alternativeName>
        <fullName evidence="13">NAD(P)(+)-dependent glycerol-3-phosphate dehydrogenase</fullName>
    </alternativeName>
    <alternativeName>
        <fullName evidence="12 13">NAD(P)H-dependent dihydroxyacetone-phosphate reductase</fullName>
    </alternativeName>
</protein>
<keyword evidence="3 13" id="KW-0521">NADP</keyword>
<feature type="binding site" evidence="13">
    <location>
        <position position="11"/>
    </location>
    <ligand>
        <name>NADPH</name>
        <dbReference type="ChEBI" id="CHEBI:57783"/>
    </ligand>
</feature>
<dbReference type="PIRSF" id="PIRSF000114">
    <property type="entry name" value="Glycerol-3-P_dh"/>
    <property type="match status" value="1"/>
</dbReference>
<evidence type="ECO:0000256" key="11">
    <source>
        <dbReference type="ARBA" id="ARBA00069372"/>
    </source>
</evidence>
<evidence type="ECO:0000256" key="13">
    <source>
        <dbReference type="HAMAP-Rule" id="MF_00394"/>
    </source>
</evidence>
<keyword evidence="13" id="KW-0547">Nucleotide-binding</keyword>
<feature type="binding site" evidence="13">
    <location>
        <position position="105"/>
    </location>
    <ligand>
        <name>sn-glycerol 3-phosphate</name>
        <dbReference type="ChEBI" id="CHEBI:57597"/>
    </ligand>
</feature>
<evidence type="ECO:0000256" key="16">
    <source>
        <dbReference type="PIRSR" id="PIRSR000114-3"/>
    </source>
</evidence>
<feature type="binding site" evidence="13">
    <location>
        <position position="10"/>
    </location>
    <ligand>
        <name>NADPH</name>
        <dbReference type="ChEBI" id="CHEBI:57783"/>
    </ligand>
</feature>
<organism evidence="20 21">
    <name type="scientific">Thermotomaculum hydrothermale</name>
    <dbReference type="NCBI Taxonomy" id="981385"/>
    <lineage>
        <taxon>Bacteria</taxon>
        <taxon>Pseudomonadati</taxon>
        <taxon>Acidobacteriota</taxon>
        <taxon>Holophagae</taxon>
        <taxon>Thermotomaculales</taxon>
        <taxon>Thermotomaculaceae</taxon>
        <taxon>Thermotomaculum</taxon>
    </lineage>
</organism>
<dbReference type="GO" id="GO:0008654">
    <property type="term" value="P:phospholipid biosynthetic process"/>
    <property type="evidence" value="ECO:0007669"/>
    <property type="project" value="UniProtKB-KW"/>
</dbReference>
<feature type="binding site" evidence="13">
    <location>
        <position position="254"/>
    </location>
    <ligand>
        <name>sn-glycerol 3-phosphate</name>
        <dbReference type="ChEBI" id="CHEBI:57597"/>
    </ligand>
</feature>
<comment type="pathway">
    <text evidence="13">Membrane lipid metabolism; glycerophospholipid metabolism.</text>
</comment>
<dbReference type="Pfam" id="PF01210">
    <property type="entry name" value="NAD_Gly3P_dh_N"/>
    <property type="match status" value="1"/>
</dbReference>
<feature type="binding site" evidence="13">
    <location>
        <position position="281"/>
    </location>
    <ligand>
        <name>NADPH</name>
        <dbReference type="ChEBI" id="CHEBI:57783"/>
    </ligand>
</feature>
<dbReference type="InterPro" id="IPR008927">
    <property type="entry name" value="6-PGluconate_DH-like_C_sf"/>
</dbReference>
<evidence type="ECO:0000259" key="18">
    <source>
        <dbReference type="Pfam" id="PF01210"/>
    </source>
</evidence>
<name>A0A7R6PMU7_9BACT</name>
<dbReference type="GO" id="GO:0005975">
    <property type="term" value="P:carbohydrate metabolic process"/>
    <property type="evidence" value="ECO:0007669"/>
    <property type="project" value="InterPro"/>
</dbReference>
<dbReference type="SUPFAM" id="SSF51735">
    <property type="entry name" value="NAD(P)-binding Rossmann-fold domains"/>
    <property type="match status" value="1"/>
</dbReference>
<dbReference type="GO" id="GO:0005829">
    <property type="term" value="C:cytosol"/>
    <property type="evidence" value="ECO:0007669"/>
    <property type="project" value="TreeGrafter"/>
</dbReference>
<accession>A0A7R6PMU7</accession>
<dbReference type="InterPro" id="IPR011128">
    <property type="entry name" value="G3P_DH_NAD-dep_N"/>
</dbReference>
<evidence type="ECO:0000256" key="2">
    <source>
        <dbReference type="ARBA" id="ARBA00022516"/>
    </source>
</evidence>
<proteinExistence type="inferred from homology"/>
<comment type="catalytic activity">
    <reaction evidence="9">
        <text>sn-glycerol 3-phosphate + NADP(+) = dihydroxyacetone phosphate + NADPH + H(+)</text>
        <dbReference type="Rhea" id="RHEA:11096"/>
        <dbReference type="ChEBI" id="CHEBI:15378"/>
        <dbReference type="ChEBI" id="CHEBI:57597"/>
        <dbReference type="ChEBI" id="CHEBI:57642"/>
        <dbReference type="ChEBI" id="CHEBI:57783"/>
        <dbReference type="ChEBI" id="CHEBI:58349"/>
        <dbReference type="EC" id="1.1.1.94"/>
    </reaction>
    <physiologicalReaction direction="right-to-left" evidence="9">
        <dbReference type="Rhea" id="RHEA:11098"/>
    </physiologicalReaction>
</comment>
<feature type="binding site" evidence="13">
    <location>
        <position position="136"/>
    </location>
    <ligand>
        <name>sn-glycerol 3-phosphate</name>
        <dbReference type="ChEBI" id="CHEBI:57597"/>
    </ligand>
</feature>
<comment type="caution">
    <text evidence="13">Lacks conserved residue(s) required for the propagation of feature annotation.</text>
</comment>
<dbReference type="InterPro" id="IPR013328">
    <property type="entry name" value="6PGD_dom2"/>
</dbReference>
<dbReference type="InterPro" id="IPR006168">
    <property type="entry name" value="G3P_DH_NAD-dep"/>
</dbReference>
<dbReference type="Pfam" id="PF07479">
    <property type="entry name" value="NAD_Gly3P_dh_C"/>
    <property type="match status" value="1"/>
</dbReference>